<dbReference type="GO" id="GO:0004197">
    <property type="term" value="F:cysteine-type endopeptidase activity"/>
    <property type="evidence" value="ECO:0007669"/>
    <property type="project" value="InterPro"/>
</dbReference>
<protein>
    <submittedName>
        <fullName evidence="3">Caspase family protein</fullName>
    </submittedName>
</protein>
<evidence type="ECO:0000313" key="3">
    <source>
        <dbReference type="EMBL" id="MBN8658757.1"/>
    </source>
</evidence>
<dbReference type="PANTHER" id="PTHR22576">
    <property type="entry name" value="MUCOSA ASSOCIATED LYMPHOID TISSUE LYMPHOMA TRANSLOCATION PROTEIN 1/PARACASPASE"/>
    <property type="match status" value="1"/>
</dbReference>
<dbReference type="EMBL" id="JAFLCK010000001">
    <property type="protein sequence ID" value="MBN8658757.1"/>
    <property type="molecule type" value="Genomic_DNA"/>
</dbReference>
<evidence type="ECO:0000259" key="2">
    <source>
        <dbReference type="Pfam" id="PF00656"/>
    </source>
</evidence>
<proteinExistence type="predicted"/>
<comment type="caution">
    <text evidence="3">The sequence shown here is derived from an EMBL/GenBank/DDBJ whole genome shotgun (WGS) entry which is preliminary data.</text>
</comment>
<dbReference type="InterPro" id="IPR011600">
    <property type="entry name" value="Pept_C14_caspase"/>
</dbReference>
<accession>A0A8J7PJ04</accession>
<organism evidence="3 4">
    <name type="scientific">Candidatus Obscuribacter phosphatis</name>
    <dbReference type="NCBI Taxonomy" id="1906157"/>
    <lineage>
        <taxon>Bacteria</taxon>
        <taxon>Bacillati</taxon>
        <taxon>Candidatus Melainabacteria</taxon>
        <taxon>Candidatus Obscuribacterales</taxon>
        <taxon>Candidatus Obscuribacteraceae</taxon>
        <taxon>Candidatus Obscuribacter</taxon>
    </lineage>
</organism>
<feature type="compositionally biased region" description="Polar residues" evidence="1">
    <location>
        <begin position="327"/>
        <end position="350"/>
    </location>
</feature>
<dbReference type="InterPro" id="IPR029030">
    <property type="entry name" value="Caspase-like_dom_sf"/>
</dbReference>
<dbReference type="Pfam" id="PF00656">
    <property type="entry name" value="Peptidase_C14"/>
    <property type="match status" value="1"/>
</dbReference>
<dbReference type="AlphaFoldDB" id="A0A8J7PJ04"/>
<dbReference type="InterPro" id="IPR052039">
    <property type="entry name" value="Caspase-related_regulators"/>
</dbReference>
<dbReference type="PANTHER" id="PTHR22576:SF37">
    <property type="entry name" value="MUCOSA-ASSOCIATED LYMPHOID TISSUE LYMPHOMA TRANSLOCATION PROTEIN 1"/>
    <property type="match status" value="1"/>
</dbReference>
<dbReference type="Proteomes" id="UP000664277">
    <property type="component" value="Unassembled WGS sequence"/>
</dbReference>
<sequence length="614" mass="66441">MGKISKSDGLRARAQAPVILFASAVILFASAVFLLAPAFTAILPAMAATPPTRQSQPVQERPIKDKWALVVGISQFADKSINLKYPAKDATDFYNFLVGPGCFSKDHVRLLTNEKATRANILATIGDRWLPRVAHPDDLVVVYISSHGSPADLDVGGVNYIVAHDTDKESLYATGIPIQDLMRIIKARVHCERVVIILDACHSGAASTDSKGLTRTANVSASAVVAGTGQLVIASSKPDQVSWESKNYQNSVFTYRLIEALKQNGRKTPLGAAFQNMKDSVENEVLRDRGHMQSPEMKSRWDGSELCLAAPPTAPRAGLDVPDSLDMATTSVNKPASGGHPTSQIESTAPSKERALPPKTVLNNGNIYRVFNGPSKPCRFELEGPALVTYMVSYHWNEGRGKTPGTLSLRRADGTTYGPFQTEGKPGQGGVPDAYWECEPMVTIAPGSYTVIDSDPSTWSQNDLSGNAGIVKIKVAPVNQNKTTLASIKHEPVASVFNNGNIAAVFNRPSRPTWFSIKAPLLVTNMMNYHWNDAHGQDPGEIGLVHQDGTIYGPWRTHTAPGQGGVPNAYWLCEPDVVLKPGIYMITDSDTSTWSQNPESKNQGITEIKGVFQN</sequence>
<evidence type="ECO:0000313" key="4">
    <source>
        <dbReference type="Proteomes" id="UP000664277"/>
    </source>
</evidence>
<dbReference type="Gene3D" id="3.40.50.1460">
    <property type="match status" value="1"/>
</dbReference>
<name>A0A8J7PJ04_9BACT</name>
<dbReference type="SUPFAM" id="SSF52129">
    <property type="entry name" value="Caspase-like"/>
    <property type="match status" value="1"/>
</dbReference>
<evidence type="ECO:0000256" key="1">
    <source>
        <dbReference type="SAM" id="MobiDB-lite"/>
    </source>
</evidence>
<feature type="domain" description="Peptidase C14 caspase" evidence="2">
    <location>
        <begin position="66"/>
        <end position="299"/>
    </location>
</feature>
<dbReference type="GO" id="GO:0006508">
    <property type="term" value="P:proteolysis"/>
    <property type="evidence" value="ECO:0007669"/>
    <property type="project" value="InterPro"/>
</dbReference>
<feature type="region of interest" description="Disordered" evidence="1">
    <location>
        <begin position="325"/>
        <end position="359"/>
    </location>
</feature>
<reference evidence="3" key="1">
    <citation type="submission" date="2021-02" db="EMBL/GenBank/DDBJ databases">
        <title>Genome-Resolved Metagenomics of a Microbial Community Performing Photosynthetic Biological Nutrient Removal.</title>
        <authorList>
            <person name="Mcdaniel E.A."/>
        </authorList>
    </citation>
    <scope>NUCLEOTIDE SEQUENCE</scope>
    <source>
        <strain evidence="3">UWPOB_OBS1</strain>
    </source>
</reference>
<gene>
    <name evidence="3" type="ORF">J0M35_00220</name>
</gene>